<dbReference type="Gene3D" id="1.10.287.1490">
    <property type="match status" value="1"/>
</dbReference>
<feature type="compositionally biased region" description="Basic and acidic residues" evidence="2">
    <location>
        <begin position="450"/>
        <end position="462"/>
    </location>
</feature>
<evidence type="ECO:0000256" key="1">
    <source>
        <dbReference type="SAM" id="Coils"/>
    </source>
</evidence>
<gene>
    <name evidence="3" type="ORF">DSM5745_03287</name>
</gene>
<reference evidence="3 4" key="1">
    <citation type="journal article" date="2018" name="IMA Fungus">
        <title>IMA Genome-F 9: Draft genome sequence of Annulohypoxylon stygium, Aspergillus mulundensis, Berkeleyomyces basicola (syn. Thielaviopsis basicola), Ceratocystis smalleyi, two Cercospora beticola strains, Coleophoma cylindrospora, Fusarium fracticaudum, Phialophora cf. hyalina, and Morchella septimelata.</title>
        <authorList>
            <person name="Wingfield B.D."/>
            <person name="Bills G.F."/>
            <person name="Dong Y."/>
            <person name="Huang W."/>
            <person name="Nel W.J."/>
            <person name="Swalarsk-Parry B.S."/>
            <person name="Vaghefi N."/>
            <person name="Wilken P.M."/>
            <person name="An Z."/>
            <person name="de Beer Z.W."/>
            <person name="De Vos L."/>
            <person name="Chen L."/>
            <person name="Duong T.A."/>
            <person name="Gao Y."/>
            <person name="Hammerbacher A."/>
            <person name="Kikkert J.R."/>
            <person name="Li Y."/>
            <person name="Li H."/>
            <person name="Li K."/>
            <person name="Li Q."/>
            <person name="Liu X."/>
            <person name="Ma X."/>
            <person name="Naidoo K."/>
            <person name="Pethybridge S.J."/>
            <person name="Sun J."/>
            <person name="Steenkamp E.T."/>
            <person name="van der Nest M.A."/>
            <person name="van Wyk S."/>
            <person name="Wingfield M.J."/>
            <person name="Xiong C."/>
            <person name="Yue Q."/>
            <person name="Zhang X."/>
        </authorList>
    </citation>
    <scope>NUCLEOTIDE SEQUENCE [LARGE SCALE GENOMIC DNA]</scope>
    <source>
        <strain evidence="3 4">DSM 5745</strain>
    </source>
</reference>
<feature type="region of interest" description="Disordered" evidence="2">
    <location>
        <begin position="274"/>
        <end position="326"/>
    </location>
</feature>
<dbReference type="EMBL" id="PVWQ01000003">
    <property type="protein sequence ID" value="RDW86645.1"/>
    <property type="molecule type" value="Genomic_DNA"/>
</dbReference>
<feature type="region of interest" description="Disordered" evidence="2">
    <location>
        <begin position="439"/>
        <end position="494"/>
    </location>
</feature>
<keyword evidence="4" id="KW-1185">Reference proteome</keyword>
<sequence>MDPAVDSPSSLLWATQLRQENIQLNKKMNELNSFLTSAMATIDHLRQSIDLQAEHIEQLEKQQKLDKEQLITNIRESDAKIGALEAHSGRDSGEDNDERYEEIIEQVRKLEQANRELTATVTETSDKINALQAENGTLRVGIGETRQRLGALEKENAALKQEITRADENFGLSEQTNVPLNTKVMDVLQQFDQTRTENAELKVQIGEIAGKCDVLETEKAQLKQDLTGLAQTLERTQCENGDLTGRVRLLENGVSLLEKQAAKSQNWMSMKTLAADRDSRATSTKPRLVRTQTDQDGDQEMRIPDSMPTPASRHSTRDKALDRTTSETTWGSLTDLDASCTPKRGGVTASPSKKVLDVQETLASLIQDGRSLGAYLQYAVSLRKRPRFTIPDGTYIPAFMAGLKDEGLKKRLKEHTRRAGVSWSNVLSFMEAEIAKLGQDQKDEEQVDEDVMRTPVKRDSEGLGRGPFGFRKENRPRRSIPIVPVDEEDEQLMT</sequence>
<feature type="coiled-coil region" evidence="1">
    <location>
        <begin position="14"/>
        <end position="62"/>
    </location>
</feature>
<dbReference type="RefSeq" id="XP_026606169.1">
    <property type="nucleotide sequence ID" value="XM_026745303.1"/>
</dbReference>
<proteinExistence type="predicted"/>
<feature type="coiled-coil region" evidence="1">
    <location>
        <begin position="100"/>
        <end position="169"/>
    </location>
</feature>
<protein>
    <submittedName>
        <fullName evidence="3">Uncharacterized protein</fullName>
    </submittedName>
</protein>
<name>A0A3D8SJY3_9EURO</name>
<evidence type="ECO:0000313" key="4">
    <source>
        <dbReference type="Proteomes" id="UP000256690"/>
    </source>
</evidence>
<dbReference type="OrthoDB" id="4225570at2759"/>
<comment type="caution">
    <text evidence="3">The sequence shown here is derived from an EMBL/GenBank/DDBJ whole genome shotgun (WGS) entry which is preliminary data.</text>
</comment>
<evidence type="ECO:0000256" key="2">
    <source>
        <dbReference type="SAM" id="MobiDB-lite"/>
    </source>
</evidence>
<feature type="compositionally biased region" description="Acidic residues" evidence="2">
    <location>
        <begin position="485"/>
        <end position="494"/>
    </location>
</feature>
<accession>A0A3D8SJY3</accession>
<feature type="compositionally biased region" description="Polar residues" evidence="2">
    <location>
        <begin position="281"/>
        <end position="294"/>
    </location>
</feature>
<feature type="coiled-coil region" evidence="1">
    <location>
        <begin position="212"/>
        <end position="239"/>
    </location>
</feature>
<dbReference type="Proteomes" id="UP000256690">
    <property type="component" value="Unassembled WGS sequence"/>
</dbReference>
<dbReference type="GeneID" id="38113657"/>
<dbReference type="SUPFAM" id="SSF90257">
    <property type="entry name" value="Myosin rod fragments"/>
    <property type="match status" value="1"/>
</dbReference>
<organism evidence="3 4">
    <name type="scientific">Aspergillus mulundensis</name>
    <dbReference type="NCBI Taxonomy" id="1810919"/>
    <lineage>
        <taxon>Eukaryota</taxon>
        <taxon>Fungi</taxon>
        <taxon>Dikarya</taxon>
        <taxon>Ascomycota</taxon>
        <taxon>Pezizomycotina</taxon>
        <taxon>Eurotiomycetes</taxon>
        <taxon>Eurotiomycetidae</taxon>
        <taxon>Eurotiales</taxon>
        <taxon>Aspergillaceae</taxon>
        <taxon>Aspergillus</taxon>
        <taxon>Aspergillus subgen. Nidulantes</taxon>
    </lineage>
</organism>
<dbReference type="AlphaFoldDB" id="A0A3D8SJY3"/>
<feature type="compositionally biased region" description="Basic and acidic residues" evidence="2">
    <location>
        <begin position="315"/>
        <end position="325"/>
    </location>
</feature>
<keyword evidence="1" id="KW-0175">Coiled coil</keyword>
<evidence type="ECO:0000313" key="3">
    <source>
        <dbReference type="EMBL" id="RDW86645.1"/>
    </source>
</evidence>